<dbReference type="Proteomes" id="UP000886595">
    <property type="component" value="Unassembled WGS sequence"/>
</dbReference>
<sequence>MVVALDARVVRRVEMEEKELLGECEGPDQVDEVPMSHWSCFVKDDGKSCIGNEGDGDARVFKVMEMV</sequence>
<evidence type="ECO:0000313" key="1">
    <source>
        <dbReference type="EMBL" id="KAG2279970.1"/>
    </source>
</evidence>
<evidence type="ECO:0000313" key="2">
    <source>
        <dbReference type="Proteomes" id="UP000886595"/>
    </source>
</evidence>
<gene>
    <name evidence="1" type="ORF">Bca52824_051190</name>
</gene>
<reference evidence="1 2" key="1">
    <citation type="submission" date="2020-02" db="EMBL/GenBank/DDBJ databases">
        <authorList>
            <person name="Ma Q."/>
            <person name="Huang Y."/>
            <person name="Song X."/>
            <person name="Pei D."/>
        </authorList>
    </citation>
    <scope>NUCLEOTIDE SEQUENCE [LARGE SCALE GENOMIC DNA]</scope>
    <source>
        <strain evidence="1">Sxm20200214</strain>
        <tissue evidence="1">Leaf</tissue>
    </source>
</reference>
<comment type="caution">
    <text evidence="1">The sequence shown here is derived from an EMBL/GenBank/DDBJ whole genome shotgun (WGS) entry which is preliminary data.</text>
</comment>
<name>A0A8X7R3W5_BRACI</name>
<dbReference type="EMBL" id="JAAMPC010000011">
    <property type="protein sequence ID" value="KAG2279970.1"/>
    <property type="molecule type" value="Genomic_DNA"/>
</dbReference>
<protein>
    <submittedName>
        <fullName evidence="1">Uncharacterized protein</fullName>
    </submittedName>
</protein>
<accession>A0A8X7R3W5</accession>
<dbReference type="AlphaFoldDB" id="A0A8X7R3W5"/>
<proteinExistence type="predicted"/>
<organism evidence="1 2">
    <name type="scientific">Brassica carinata</name>
    <name type="common">Ethiopian mustard</name>
    <name type="synonym">Abyssinian cabbage</name>
    <dbReference type="NCBI Taxonomy" id="52824"/>
    <lineage>
        <taxon>Eukaryota</taxon>
        <taxon>Viridiplantae</taxon>
        <taxon>Streptophyta</taxon>
        <taxon>Embryophyta</taxon>
        <taxon>Tracheophyta</taxon>
        <taxon>Spermatophyta</taxon>
        <taxon>Magnoliopsida</taxon>
        <taxon>eudicotyledons</taxon>
        <taxon>Gunneridae</taxon>
        <taxon>Pentapetalae</taxon>
        <taxon>rosids</taxon>
        <taxon>malvids</taxon>
        <taxon>Brassicales</taxon>
        <taxon>Brassicaceae</taxon>
        <taxon>Brassiceae</taxon>
        <taxon>Brassica</taxon>
    </lineage>
</organism>
<keyword evidence="2" id="KW-1185">Reference proteome</keyword>